<evidence type="ECO:0000313" key="3">
    <source>
        <dbReference type="Proteomes" id="UP000028924"/>
    </source>
</evidence>
<organism evidence="2 3">
    <name type="scientific">Auxenochlorella protothecoides</name>
    <name type="common">Green microalga</name>
    <name type="synonym">Chlorella protothecoides</name>
    <dbReference type="NCBI Taxonomy" id="3075"/>
    <lineage>
        <taxon>Eukaryota</taxon>
        <taxon>Viridiplantae</taxon>
        <taxon>Chlorophyta</taxon>
        <taxon>core chlorophytes</taxon>
        <taxon>Trebouxiophyceae</taxon>
        <taxon>Chlorellales</taxon>
        <taxon>Chlorellaceae</taxon>
        <taxon>Auxenochlorella</taxon>
    </lineage>
</organism>
<dbReference type="RefSeq" id="XP_011395750.1">
    <property type="nucleotide sequence ID" value="XM_011397448.1"/>
</dbReference>
<gene>
    <name evidence="2" type="ORF">F751_5593</name>
</gene>
<dbReference type="AlphaFoldDB" id="A0A087SAY0"/>
<dbReference type="Proteomes" id="UP000028924">
    <property type="component" value="Unassembled WGS sequence"/>
</dbReference>
<dbReference type="EMBL" id="KL662082">
    <property type="protein sequence ID" value="KFM22884.1"/>
    <property type="molecule type" value="Genomic_DNA"/>
</dbReference>
<proteinExistence type="predicted"/>
<accession>A0A087SAY0</accession>
<evidence type="ECO:0000313" key="2">
    <source>
        <dbReference type="EMBL" id="KFM22884.1"/>
    </source>
</evidence>
<evidence type="ECO:0000256" key="1">
    <source>
        <dbReference type="SAM" id="SignalP"/>
    </source>
</evidence>
<dbReference type="OrthoDB" id="102943at2759"/>
<reference evidence="2 3" key="1">
    <citation type="journal article" date="2014" name="BMC Genomics">
        <title>Oil accumulation mechanisms of the oleaginous microalga Chlorella protothecoides revealed through its genome, transcriptomes, and proteomes.</title>
        <authorList>
            <person name="Gao C."/>
            <person name="Wang Y."/>
            <person name="Shen Y."/>
            <person name="Yan D."/>
            <person name="He X."/>
            <person name="Dai J."/>
            <person name="Wu Q."/>
        </authorList>
    </citation>
    <scope>NUCLEOTIDE SEQUENCE [LARGE SCALE GENOMIC DNA]</scope>
    <source>
        <strain evidence="2 3">0710</strain>
    </source>
</reference>
<feature type="chain" id="PRO_5001828774" description="Transposase IS111A/IS1328/IS1533 N-terminal domain-containing protein" evidence="1">
    <location>
        <begin position="17"/>
        <end position="152"/>
    </location>
</feature>
<keyword evidence="1" id="KW-0732">Signal</keyword>
<protein>
    <recommendedName>
        <fullName evidence="4">Transposase IS111A/IS1328/IS1533 N-terminal domain-containing protein</fullName>
    </recommendedName>
</protein>
<sequence length="152" mass="17207">MVLLACVHAAVIGWDACKWRDPPPEDAEIHQYIGIDPGRTKMFTAIDKHGNATSCSSKKFHAVSGSKRRQKTIAKWHAGAPDYVKELHQCPTHKTASTEVLLSCVAWILSNLRRCLAWHRDGKPFRKLRHQAYVGRERAIVRLAEQFRAPEA</sequence>
<name>A0A087SAY0_AUXPR</name>
<feature type="signal peptide" evidence="1">
    <location>
        <begin position="1"/>
        <end position="16"/>
    </location>
</feature>
<dbReference type="GeneID" id="23616984"/>
<keyword evidence="3" id="KW-1185">Reference proteome</keyword>
<evidence type="ECO:0008006" key="4">
    <source>
        <dbReference type="Google" id="ProtNLM"/>
    </source>
</evidence>
<dbReference type="KEGG" id="apro:F751_5593"/>